<dbReference type="EMBL" id="VSSQ01002883">
    <property type="protein sequence ID" value="MPM17913.1"/>
    <property type="molecule type" value="Genomic_DNA"/>
</dbReference>
<gene>
    <name evidence="4" type="ORF">SDC9_64313</name>
</gene>
<protein>
    <recommendedName>
        <fullName evidence="3">FlgD Tudor-like domain-containing protein</fullName>
    </recommendedName>
</protein>
<reference evidence="4" key="1">
    <citation type="submission" date="2019-08" db="EMBL/GenBank/DDBJ databases">
        <authorList>
            <person name="Kucharzyk K."/>
            <person name="Murdoch R.W."/>
            <person name="Higgins S."/>
            <person name="Loffler F."/>
        </authorList>
    </citation>
    <scope>NUCLEOTIDE SEQUENCE</scope>
</reference>
<accession>A0A644XUE0</accession>
<dbReference type="AlphaFoldDB" id="A0A644XUE0"/>
<evidence type="ECO:0000256" key="2">
    <source>
        <dbReference type="SAM" id="MobiDB-lite"/>
    </source>
</evidence>
<dbReference type="GO" id="GO:0044781">
    <property type="term" value="P:bacterial-type flagellum organization"/>
    <property type="evidence" value="ECO:0007669"/>
    <property type="project" value="UniProtKB-KW"/>
</dbReference>
<dbReference type="InterPro" id="IPR005648">
    <property type="entry name" value="FlgD"/>
</dbReference>
<feature type="domain" description="FlgD Tudor-like" evidence="3">
    <location>
        <begin position="83"/>
        <end position="133"/>
    </location>
</feature>
<name>A0A644XUE0_9ZZZZ</name>
<evidence type="ECO:0000313" key="4">
    <source>
        <dbReference type="EMBL" id="MPM17913.1"/>
    </source>
</evidence>
<keyword evidence="1" id="KW-1005">Bacterial flagellum biogenesis</keyword>
<feature type="region of interest" description="Disordered" evidence="2">
    <location>
        <begin position="139"/>
        <end position="166"/>
    </location>
</feature>
<evidence type="ECO:0000259" key="3">
    <source>
        <dbReference type="Pfam" id="PF13861"/>
    </source>
</evidence>
<dbReference type="Pfam" id="PF03963">
    <property type="entry name" value="FlgD"/>
    <property type="match status" value="1"/>
</dbReference>
<dbReference type="Pfam" id="PF13861">
    <property type="entry name" value="FLgD_tudor"/>
    <property type="match status" value="1"/>
</dbReference>
<comment type="caution">
    <text evidence="4">The sequence shown here is derived from an EMBL/GenBank/DDBJ whole genome shotgun (WGS) entry which is preliminary data.</text>
</comment>
<dbReference type="InterPro" id="IPR025963">
    <property type="entry name" value="FLgD_Tudor"/>
</dbReference>
<proteinExistence type="predicted"/>
<organism evidence="4">
    <name type="scientific">bioreactor metagenome</name>
    <dbReference type="NCBI Taxonomy" id="1076179"/>
    <lineage>
        <taxon>unclassified sequences</taxon>
        <taxon>metagenomes</taxon>
        <taxon>ecological metagenomes</taxon>
    </lineage>
</organism>
<evidence type="ECO:0000256" key="1">
    <source>
        <dbReference type="ARBA" id="ARBA00022795"/>
    </source>
</evidence>
<sequence>MSVTAADFYSTASTSASLSAAKSKSEENSTLSMDDFFTLLSAQMQNQTMYDSVDTADYMAQLVQYTTLAQLQELTASSATSYAVSLVGKNVEVLGTSADGEEAILSGTVEQVAFNDGTPYVLVGGVYYETSDILAVAPAETESEETVNSETDTAVSEATEVDTGEQ</sequence>